<keyword evidence="1" id="KW-0175">Coiled coil</keyword>
<dbReference type="HOGENOM" id="CLU_819186_0_0_1"/>
<sequence length="330" mass="36731">MSMLISAQSSWLRYFTELSIGGTSRVESGKSEPDTNEGELDFDAVLQKTIAEYGATRDHLEMLEKKLSKMIEIKEAKARNDYELAKRNLALSEKEGQLVRKILSSNNLGEDDTDTIRGKASKDDARPVSPRPMSPDNQIVDDRDNELPNLSSEDHTRSLAEELEQMKQRLAEEEQARIAAENSLFVAENQAKLDTSHARITIKNEEAARAKADAAAIEQAKARYAAEQEIQRLRTELKLVGMDATQQRGGIPFATGQVEKRDQWLGTRSPEELQDLQGAVMKALDGGEKRRTLDGTKKRKLSKSHRLKSHSTDMIGNDAIGNTVNLGEAI</sequence>
<feature type="region of interest" description="Disordered" evidence="2">
    <location>
        <begin position="107"/>
        <end position="155"/>
    </location>
</feature>
<dbReference type="OrthoDB" id="3174533at2759"/>
<accession>A0A0C3B6P2</accession>
<name>A0A0C3B6P2_SERVB</name>
<evidence type="ECO:0000256" key="2">
    <source>
        <dbReference type="SAM" id="MobiDB-lite"/>
    </source>
</evidence>
<feature type="compositionally biased region" description="Basic and acidic residues" evidence="2">
    <location>
        <begin position="140"/>
        <end position="155"/>
    </location>
</feature>
<dbReference type="Proteomes" id="UP000054097">
    <property type="component" value="Unassembled WGS sequence"/>
</dbReference>
<dbReference type="AlphaFoldDB" id="A0A0C3B6P2"/>
<protein>
    <submittedName>
        <fullName evidence="3">Uncharacterized protein</fullName>
    </submittedName>
</protein>
<evidence type="ECO:0000256" key="1">
    <source>
        <dbReference type="SAM" id="Coils"/>
    </source>
</evidence>
<feature type="compositionally biased region" description="Basic and acidic residues" evidence="2">
    <location>
        <begin position="114"/>
        <end position="126"/>
    </location>
</feature>
<feature type="coiled-coil region" evidence="1">
    <location>
        <begin position="60"/>
        <end position="95"/>
    </location>
</feature>
<keyword evidence="4" id="KW-1185">Reference proteome</keyword>
<evidence type="ECO:0000313" key="3">
    <source>
        <dbReference type="EMBL" id="KIM27101.1"/>
    </source>
</evidence>
<reference evidence="3 4" key="1">
    <citation type="submission" date="2014-04" db="EMBL/GenBank/DDBJ databases">
        <authorList>
            <consortium name="DOE Joint Genome Institute"/>
            <person name="Kuo A."/>
            <person name="Zuccaro A."/>
            <person name="Kohler A."/>
            <person name="Nagy L.G."/>
            <person name="Floudas D."/>
            <person name="Copeland A."/>
            <person name="Barry K.W."/>
            <person name="Cichocki N."/>
            <person name="Veneault-Fourrey C."/>
            <person name="LaButti K."/>
            <person name="Lindquist E.A."/>
            <person name="Lipzen A."/>
            <person name="Lundell T."/>
            <person name="Morin E."/>
            <person name="Murat C."/>
            <person name="Sun H."/>
            <person name="Tunlid A."/>
            <person name="Henrissat B."/>
            <person name="Grigoriev I.V."/>
            <person name="Hibbett D.S."/>
            <person name="Martin F."/>
            <person name="Nordberg H.P."/>
            <person name="Cantor M.N."/>
            <person name="Hua S.X."/>
        </authorList>
    </citation>
    <scope>NUCLEOTIDE SEQUENCE [LARGE SCALE GENOMIC DNA]</scope>
    <source>
        <strain evidence="3 4">MAFF 305830</strain>
    </source>
</reference>
<organism evidence="3 4">
    <name type="scientific">Serendipita vermifera MAFF 305830</name>
    <dbReference type="NCBI Taxonomy" id="933852"/>
    <lineage>
        <taxon>Eukaryota</taxon>
        <taxon>Fungi</taxon>
        <taxon>Dikarya</taxon>
        <taxon>Basidiomycota</taxon>
        <taxon>Agaricomycotina</taxon>
        <taxon>Agaricomycetes</taxon>
        <taxon>Sebacinales</taxon>
        <taxon>Serendipitaceae</taxon>
        <taxon>Serendipita</taxon>
    </lineage>
</organism>
<dbReference type="EMBL" id="KN824301">
    <property type="protein sequence ID" value="KIM27101.1"/>
    <property type="molecule type" value="Genomic_DNA"/>
</dbReference>
<gene>
    <name evidence="3" type="ORF">M408DRAFT_9500</name>
</gene>
<reference evidence="4" key="2">
    <citation type="submission" date="2015-01" db="EMBL/GenBank/DDBJ databases">
        <title>Evolutionary Origins and Diversification of the Mycorrhizal Mutualists.</title>
        <authorList>
            <consortium name="DOE Joint Genome Institute"/>
            <consortium name="Mycorrhizal Genomics Consortium"/>
            <person name="Kohler A."/>
            <person name="Kuo A."/>
            <person name="Nagy L.G."/>
            <person name="Floudas D."/>
            <person name="Copeland A."/>
            <person name="Barry K.W."/>
            <person name="Cichocki N."/>
            <person name="Veneault-Fourrey C."/>
            <person name="LaButti K."/>
            <person name="Lindquist E.A."/>
            <person name="Lipzen A."/>
            <person name="Lundell T."/>
            <person name="Morin E."/>
            <person name="Murat C."/>
            <person name="Riley R."/>
            <person name="Ohm R."/>
            <person name="Sun H."/>
            <person name="Tunlid A."/>
            <person name="Henrissat B."/>
            <person name="Grigoriev I.V."/>
            <person name="Hibbett D.S."/>
            <person name="Martin F."/>
        </authorList>
    </citation>
    <scope>NUCLEOTIDE SEQUENCE [LARGE SCALE GENOMIC DNA]</scope>
    <source>
        <strain evidence="4">MAFF 305830</strain>
    </source>
</reference>
<proteinExistence type="predicted"/>
<evidence type="ECO:0000313" key="4">
    <source>
        <dbReference type="Proteomes" id="UP000054097"/>
    </source>
</evidence>